<feature type="binding site" evidence="9">
    <location>
        <begin position="111"/>
        <end position="114"/>
    </location>
    <ligand>
        <name>5-phospho-alpha-D-ribose 1-diphosphate</name>
        <dbReference type="ChEBI" id="CHEBI:58017"/>
    </ligand>
</feature>
<dbReference type="EC" id="2.4.2.18" evidence="9"/>
<name>A0A198UHN7_MORCA</name>
<keyword evidence="9" id="KW-0460">Magnesium</keyword>
<dbReference type="GO" id="GO:0005829">
    <property type="term" value="C:cytosol"/>
    <property type="evidence" value="ECO:0007669"/>
    <property type="project" value="TreeGrafter"/>
</dbReference>
<dbReference type="GO" id="GO:0000287">
    <property type="term" value="F:magnesium ion binding"/>
    <property type="evidence" value="ECO:0007669"/>
    <property type="project" value="UniProtKB-UniRule"/>
</dbReference>
<dbReference type="PATRIC" id="fig|480.237.peg.183"/>
<dbReference type="InterPro" id="IPR000312">
    <property type="entry name" value="Glycosyl_Trfase_fam3"/>
</dbReference>
<reference evidence="12 13" key="1">
    <citation type="journal article" date="2016" name="Genome Biol. Evol.">
        <title>Comparative Genomic Analyses of the Moraxella catarrhalis Serosensitive and Seroresistant Lineages Demonstrate Their Independent Evolution.</title>
        <authorList>
            <person name="Earl J.P."/>
            <person name="de Vries S.P."/>
            <person name="Ahmed A."/>
            <person name="Powell E."/>
            <person name="Schultz M.P."/>
            <person name="Hermans P.W."/>
            <person name="Hill D.J."/>
            <person name="Zhou Z."/>
            <person name="Constantinidou C.I."/>
            <person name="Hu F.Z."/>
            <person name="Bootsma H.J."/>
            <person name="Ehrlich G.D."/>
        </authorList>
    </citation>
    <scope>NUCLEOTIDE SEQUENCE [LARGE SCALE GENOMIC DNA]</scope>
    <source>
        <strain evidence="12 13">Z7542</strain>
    </source>
</reference>
<evidence type="ECO:0000256" key="7">
    <source>
        <dbReference type="ARBA" id="ARBA00052328"/>
    </source>
</evidence>
<comment type="pathway">
    <text evidence="1 9">Amino-acid biosynthesis; L-tryptophan biosynthesis; L-tryptophan from chorismate: step 2/5.</text>
</comment>
<feature type="binding site" evidence="9">
    <location>
        <position position="132"/>
    </location>
    <ligand>
        <name>anthranilate</name>
        <dbReference type="ChEBI" id="CHEBI:16567"/>
        <label>1</label>
    </ligand>
</feature>
<dbReference type="InterPro" id="IPR005940">
    <property type="entry name" value="Anthranilate_Pribosyl_Tfrase"/>
</dbReference>
<keyword evidence="5 9" id="KW-0822">Tryptophan biosynthesis</keyword>
<dbReference type="PANTHER" id="PTHR43285">
    <property type="entry name" value="ANTHRANILATE PHOSPHORIBOSYLTRANSFERASE"/>
    <property type="match status" value="1"/>
</dbReference>
<keyword evidence="9" id="KW-0479">Metal-binding</keyword>
<accession>A0A198UHN7</accession>
<keyword evidence="13" id="KW-1185">Reference proteome</keyword>
<dbReference type="NCBIfam" id="TIGR01245">
    <property type="entry name" value="trpD"/>
    <property type="match status" value="1"/>
</dbReference>
<comment type="catalytic activity">
    <reaction evidence="7 9">
        <text>N-(5-phospho-beta-D-ribosyl)anthranilate + diphosphate = 5-phospho-alpha-D-ribose 1-diphosphate + anthranilate</text>
        <dbReference type="Rhea" id="RHEA:11768"/>
        <dbReference type="ChEBI" id="CHEBI:16567"/>
        <dbReference type="ChEBI" id="CHEBI:18277"/>
        <dbReference type="ChEBI" id="CHEBI:33019"/>
        <dbReference type="ChEBI" id="CHEBI:58017"/>
        <dbReference type="EC" id="2.4.2.18"/>
    </reaction>
</comment>
<dbReference type="AlphaFoldDB" id="A0A198UHN7"/>
<dbReference type="Pfam" id="PF02885">
    <property type="entry name" value="Glycos_trans_3N"/>
    <property type="match status" value="1"/>
</dbReference>
<dbReference type="Pfam" id="PF00591">
    <property type="entry name" value="Glycos_transf_3"/>
    <property type="match status" value="1"/>
</dbReference>
<dbReference type="EMBL" id="LXHC01000028">
    <property type="protein sequence ID" value="OAU94747.1"/>
    <property type="molecule type" value="Genomic_DNA"/>
</dbReference>
<dbReference type="InterPro" id="IPR035902">
    <property type="entry name" value="Nuc_phospho_transferase"/>
</dbReference>
<feature type="binding site" evidence="9">
    <location>
        <position position="246"/>
    </location>
    <ligand>
        <name>Mg(2+)</name>
        <dbReference type="ChEBI" id="CHEBI:18420"/>
        <label>2</label>
    </ligand>
</feature>
<feature type="binding site" evidence="9">
    <location>
        <begin position="104"/>
        <end position="105"/>
    </location>
    <ligand>
        <name>5-phospho-alpha-D-ribose 1-diphosphate</name>
        <dbReference type="ChEBI" id="CHEBI:58017"/>
    </ligand>
</feature>
<comment type="similarity">
    <text evidence="8">In the C-terminal section; belongs to the anthranilate phosphoribosyltransferase family.</text>
</comment>
<keyword evidence="4 9" id="KW-0808">Transferase</keyword>
<feature type="domain" description="Glycosyl transferase family 3 N-terminal" evidence="11">
    <location>
        <begin position="25"/>
        <end position="86"/>
    </location>
</feature>
<comment type="similarity">
    <text evidence="9">Belongs to the anthranilate phosphoribosyltransferase family.</text>
</comment>
<dbReference type="SUPFAM" id="SSF52418">
    <property type="entry name" value="Nucleoside phosphorylase/phosphoribosyltransferase catalytic domain"/>
    <property type="match status" value="1"/>
</dbReference>
<comment type="caution">
    <text evidence="12">The sequence shown here is derived from an EMBL/GenBank/DDBJ whole genome shotgun (WGS) entry which is preliminary data.</text>
</comment>
<evidence type="ECO:0000256" key="4">
    <source>
        <dbReference type="ARBA" id="ARBA00022679"/>
    </source>
</evidence>
<dbReference type="FunFam" id="3.40.1030.10:FF:000002">
    <property type="entry name" value="Anthranilate phosphoribosyltransferase"/>
    <property type="match status" value="1"/>
</dbReference>
<dbReference type="InterPro" id="IPR017459">
    <property type="entry name" value="Glycosyl_Trfase_fam3_N_dom"/>
</dbReference>
<feature type="binding site" evidence="9">
    <location>
        <position position="187"/>
    </location>
    <ligand>
        <name>anthranilate</name>
        <dbReference type="ChEBI" id="CHEBI:16567"/>
        <label>2</label>
    </ligand>
</feature>
<feature type="binding site" evidence="9">
    <location>
        <position position="113"/>
    </location>
    <ligand>
        <name>Mg(2+)</name>
        <dbReference type="ChEBI" id="CHEBI:18420"/>
        <label>1</label>
    </ligand>
</feature>
<proteinExistence type="inferred from homology"/>
<evidence type="ECO:0000256" key="1">
    <source>
        <dbReference type="ARBA" id="ARBA00004907"/>
    </source>
</evidence>
<dbReference type="InterPro" id="IPR036320">
    <property type="entry name" value="Glycosyl_Trfase_fam3_N_dom_sf"/>
</dbReference>
<protein>
    <recommendedName>
        <fullName evidence="9">Anthranilate phosphoribosyltransferase</fullName>
        <ecNumber evidence="9">2.4.2.18</ecNumber>
    </recommendedName>
</protein>
<dbReference type="RefSeq" id="WP_064609910.1">
    <property type="nucleotide sequence ID" value="NZ_LXHB01000019.1"/>
</dbReference>
<comment type="subunit">
    <text evidence="9">Homodimer.</text>
</comment>
<dbReference type="GO" id="GO:0000162">
    <property type="term" value="P:L-tryptophan biosynthetic process"/>
    <property type="evidence" value="ECO:0007669"/>
    <property type="project" value="UniProtKB-UniRule"/>
</dbReference>
<organism evidence="12 13">
    <name type="scientific">Moraxella catarrhalis</name>
    <name type="common">Branhamella catarrhalis</name>
    <dbReference type="NCBI Taxonomy" id="480"/>
    <lineage>
        <taxon>Bacteria</taxon>
        <taxon>Pseudomonadati</taxon>
        <taxon>Pseudomonadota</taxon>
        <taxon>Gammaproteobacteria</taxon>
        <taxon>Moraxellales</taxon>
        <taxon>Moraxellaceae</taxon>
        <taxon>Moraxella</taxon>
    </lineage>
</organism>
<keyword evidence="2 9" id="KW-0028">Amino-acid biosynthesis</keyword>
<comment type="cofactor">
    <cofactor evidence="9">
        <name>Mg(2+)</name>
        <dbReference type="ChEBI" id="CHEBI:18420"/>
    </cofactor>
    <text evidence="9">Binds 2 magnesium ions per monomer.</text>
</comment>
<evidence type="ECO:0000313" key="13">
    <source>
        <dbReference type="Proteomes" id="UP000078228"/>
    </source>
</evidence>
<feature type="binding site" evidence="9">
    <location>
        <position position="101"/>
    </location>
    <ligand>
        <name>5-phospho-alpha-D-ribose 1-diphosphate</name>
        <dbReference type="ChEBI" id="CHEBI:58017"/>
    </ligand>
</feature>
<dbReference type="Gene3D" id="1.20.970.10">
    <property type="entry name" value="Transferase, Pyrimidine Nucleoside Phosphorylase, Chain C"/>
    <property type="match status" value="1"/>
</dbReference>
<feature type="binding site" evidence="9">
    <location>
        <position position="247"/>
    </location>
    <ligand>
        <name>Mg(2+)</name>
        <dbReference type="ChEBI" id="CHEBI:18420"/>
        <label>2</label>
    </ligand>
</feature>
<comment type="caution">
    <text evidence="9">Lacks conserved residue(s) required for the propagation of feature annotation.</text>
</comment>
<dbReference type="Proteomes" id="UP000078228">
    <property type="component" value="Unassembled WGS sequence"/>
</dbReference>
<feature type="binding site" evidence="9">
    <location>
        <position position="101"/>
    </location>
    <ligand>
        <name>anthranilate</name>
        <dbReference type="ChEBI" id="CHEBI:16567"/>
        <label>1</label>
    </ligand>
</feature>
<dbReference type="OrthoDB" id="9806430at2"/>
<evidence type="ECO:0000259" key="10">
    <source>
        <dbReference type="Pfam" id="PF00591"/>
    </source>
</evidence>
<evidence type="ECO:0000256" key="3">
    <source>
        <dbReference type="ARBA" id="ARBA00022676"/>
    </source>
</evidence>
<comment type="function">
    <text evidence="9">Catalyzes the transfer of the phosphoribosyl group of 5-phosphorylribose-1-pyrophosphate (PRPP) to anthranilate to yield N-(5'-phosphoribosyl)-anthranilate (PRA).</text>
</comment>
<evidence type="ECO:0000256" key="6">
    <source>
        <dbReference type="ARBA" id="ARBA00023141"/>
    </source>
</evidence>
<feature type="binding site" evidence="9">
    <location>
        <position position="141"/>
    </location>
    <ligand>
        <name>5-phospho-alpha-D-ribose 1-diphosphate</name>
        <dbReference type="ChEBI" id="CHEBI:58017"/>
    </ligand>
</feature>
<feature type="binding site" evidence="9">
    <location>
        <position position="247"/>
    </location>
    <ligand>
        <name>Mg(2+)</name>
        <dbReference type="ChEBI" id="CHEBI:18420"/>
        <label>1</label>
    </ligand>
</feature>
<sequence>MTHTSITPEDITSMSDDEILAILTKALARLLKHIELTAHEMRQVMLIIMQGRCPDALMGAILIALRQKGESIDEISACAKTMIELADTIKIEDDHAVDIVGTGGDGSNLFNVSTASAFVAAAAGVTIAKHGNRGVSTSSGSSDVLSLAGVRLDIDKSSTIDAINTLGIGFLFAPNHHPAMRHAIGIRRQLKVRTIFNILGPLTNPANVKRAVVGVFSPELCEPLAYVFDKLGLTHVMVVHSQDGLDEFSLAAGTHVAELKDGVVRTYLCQPEDVGIASKTLHGLNVTDSAQSLDIIQNALGGRASDDITLKARDLIAINAGAAIYVAGRVKTHAEGVAIAKQVMTTSDALDKLNALAQFTQSS</sequence>
<dbReference type="GO" id="GO:0004048">
    <property type="term" value="F:anthranilate phosphoribosyltransferase activity"/>
    <property type="evidence" value="ECO:0007669"/>
    <property type="project" value="UniProtKB-UniRule"/>
</dbReference>
<dbReference type="SUPFAM" id="SSF47648">
    <property type="entry name" value="Nucleoside phosphorylase/phosphoribosyltransferase N-terminal domain"/>
    <property type="match status" value="1"/>
</dbReference>
<evidence type="ECO:0000256" key="8">
    <source>
        <dbReference type="ARBA" id="ARBA00061188"/>
    </source>
</evidence>
<evidence type="ECO:0000256" key="2">
    <source>
        <dbReference type="ARBA" id="ARBA00022605"/>
    </source>
</evidence>
<evidence type="ECO:0000313" key="12">
    <source>
        <dbReference type="EMBL" id="OAU94747.1"/>
    </source>
</evidence>
<keyword evidence="6 9" id="KW-0057">Aromatic amino acid biosynthesis</keyword>
<dbReference type="Gene3D" id="3.40.1030.10">
    <property type="entry name" value="Nucleoside phosphorylase/phosphoribosyltransferase catalytic domain"/>
    <property type="match status" value="1"/>
</dbReference>
<keyword evidence="3 9" id="KW-0328">Glycosyltransferase</keyword>
<evidence type="ECO:0000256" key="9">
    <source>
        <dbReference type="HAMAP-Rule" id="MF_00211"/>
    </source>
</evidence>
<dbReference type="HAMAP" id="MF_00211">
    <property type="entry name" value="TrpD"/>
    <property type="match status" value="1"/>
</dbReference>
<feature type="domain" description="Glycosyl transferase family 3" evidence="10">
    <location>
        <begin position="94"/>
        <end position="349"/>
    </location>
</feature>
<dbReference type="PANTHER" id="PTHR43285:SF2">
    <property type="entry name" value="ANTHRANILATE PHOSPHORIBOSYLTRANSFERASE"/>
    <property type="match status" value="1"/>
</dbReference>
<dbReference type="UniPathway" id="UPA00035">
    <property type="reaction ID" value="UER00041"/>
</dbReference>
<gene>
    <name evidence="9" type="primary">trpD</name>
    <name evidence="12" type="ORF">AO384_2104</name>
</gene>
<evidence type="ECO:0000256" key="5">
    <source>
        <dbReference type="ARBA" id="ARBA00022822"/>
    </source>
</evidence>
<evidence type="ECO:0000259" key="11">
    <source>
        <dbReference type="Pfam" id="PF02885"/>
    </source>
</evidence>